<evidence type="ECO:0000313" key="3">
    <source>
        <dbReference type="Proteomes" id="UP001515500"/>
    </source>
</evidence>
<feature type="compositionally biased region" description="Polar residues" evidence="1">
    <location>
        <begin position="213"/>
        <end position="227"/>
    </location>
</feature>
<dbReference type="PANTHER" id="PTHR33334">
    <property type="entry name" value="PROTEIN LNK1"/>
    <property type="match status" value="1"/>
</dbReference>
<accession>A0AB40AJH2</accession>
<dbReference type="PANTHER" id="PTHR33334:SF5">
    <property type="entry name" value="PROTEIN LNK2"/>
    <property type="match status" value="1"/>
</dbReference>
<dbReference type="AlphaFoldDB" id="A0AB40AJH2"/>
<dbReference type="Proteomes" id="UP001515500">
    <property type="component" value="Chromosome 19"/>
</dbReference>
<evidence type="ECO:0000256" key="2">
    <source>
        <dbReference type="SAM" id="SignalP"/>
    </source>
</evidence>
<keyword evidence="3" id="KW-1185">Reference proteome</keyword>
<dbReference type="RefSeq" id="XP_039115110.1">
    <property type="nucleotide sequence ID" value="XM_039259176.1"/>
</dbReference>
<feature type="region of interest" description="Disordered" evidence="1">
    <location>
        <begin position="243"/>
        <end position="263"/>
    </location>
</feature>
<protein>
    <submittedName>
        <fullName evidence="4 5">Protein LNK1-like</fullName>
    </submittedName>
</protein>
<dbReference type="RefSeq" id="XP_039115111.1">
    <property type="nucleotide sequence ID" value="XM_039259177.1"/>
</dbReference>
<organism evidence="3 6">
    <name type="scientific">Dioscorea cayennensis subsp. rotundata</name>
    <name type="common">White Guinea yam</name>
    <name type="synonym">Dioscorea rotundata</name>
    <dbReference type="NCBI Taxonomy" id="55577"/>
    <lineage>
        <taxon>Eukaryota</taxon>
        <taxon>Viridiplantae</taxon>
        <taxon>Streptophyta</taxon>
        <taxon>Embryophyta</taxon>
        <taxon>Tracheophyta</taxon>
        <taxon>Spermatophyta</taxon>
        <taxon>Magnoliopsida</taxon>
        <taxon>Liliopsida</taxon>
        <taxon>Dioscoreales</taxon>
        <taxon>Dioscoreaceae</taxon>
        <taxon>Dioscorea</taxon>
    </lineage>
</organism>
<evidence type="ECO:0000313" key="7">
    <source>
        <dbReference type="RefSeq" id="XP_039115111.1"/>
    </source>
</evidence>
<gene>
    <name evidence="4 5 6 7" type="primary">LOC120250369</name>
</gene>
<dbReference type="GO" id="GO:0007623">
    <property type="term" value="P:circadian rhythm"/>
    <property type="evidence" value="ECO:0007669"/>
    <property type="project" value="InterPro"/>
</dbReference>
<sequence>MQLGIRIFCWSVRKLLFLGIFHSSRSGSCDYFEEFVKLDSMDSLNFDVEQTQQSMREKIEYMNGNFHSVVDDHIVPHWSGEPSLYASYDPHSKSPQDPLNDVGRNIHSMDVTELVLLGKEETNFSFWSDQSLVMQECFPDVNNDCVFPPDQILQVDGDYKDLDMKFRNSPMFEQQSSAAVDNIPWTSSTSNIVCSSSGTLNLGSHSESRKSGIMNTVPSQNSTNTDPLSKDCLLTVDLGKDQSLDSQSHSSLNDAANRRDSEEKINMKFKDLEWQFAAEEKSNGQPSEVPDSQSNWDNIHPHVVPMEYNFPFCQTQLAQINSSIESEKDNNPSLQNEALVHATSCSWQYTDLLPDPMEGKMQKQSLRKPSYLDAPNAYFVQEPYQVFPSGHVSEYDVGNAKMDLLGCEMETPTISESSSIASTLTNDDLLIVVSFQQLQDVLCQLNYKAKQCIRDGLHRMATRTEKGNCFMNSYDDTADHTPRKGANDIEFSEADINLFDRSVALLLFQNSSVPDTNAVCCHTELIS</sequence>
<dbReference type="RefSeq" id="XP_039115109.1">
    <property type="nucleotide sequence ID" value="XM_039259175.1"/>
</dbReference>
<evidence type="ECO:0000313" key="5">
    <source>
        <dbReference type="RefSeq" id="XP_039115109.1"/>
    </source>
</evidence>
<dbReference type="RefSeq" id="XP_039115108.1">
    <property type="nucleotide sequence ID" value="XM_039259174.1"/>
</dbReference>
<evidence type="ECO:0000313" key="4">
    <source>
        <dbReference type="RefSeq" id="XP_039115108.1"/>
    </source>
</evidence>
<proteinExistence type="predicted"/>
<dbReference type="GeneID" id="120250369"/>
<dbReference type="GO" id="GO:0006355">
    <property type="term" value="P:regulation of DNA-templated transcription"/>
    <property type="evidence" value="ECO:0007669"/>
    <property type="project" value="InterPro"/>
</dbReference>
<dbReference type="InterPro" id="IPR039928">
    <property type="entry name" value="LNK"/>
</dbReference>
<feature type="signal peptide" evidence="2">
    <location>
        <begin position="1"/>
        <end position="26"/>
    </location>
</feature>
<evidence type="ECO:0000256" key="1">
    <source>
        <dbReference type="SAM" id="MobiDB-lite"/>
    </source>
</evidence>
<evidence type="ECO:0000313" key="6">
    <source>
        <dbReference type="RefSeq" id="XP_039115110.1"/>
    </source>
</evidence>
<feature type="region of interest" description="Disordered" evidence="1">
    <location>
        <begin position="203"/>
        <end position="228"/>
    </location>
</feature>
<feature type="chain" id="PRO_5044720486" evidence="2">
    <location>
        <begin position="27"/>
        <end position="527"/>
    </location>
</feature>
<reference evidence="4 5" key="1">
    <citation type="submission" date="2025-04" db="UniProtKB">
        <authorList>
            <consortium name="RefSeq"/>
        </authorList>
    </citation>
    <scope>IDENTIFICATION</scope>
</reference>
<name>A0AB40AJH2_DIOCR</name>
<keyword evidence="2" id="KW-0732">Signal</keyword>